<keyword evidence="2" id="KW-1185">Reference proteome</keyword>
<dbReference type="Proteomes" id="UP000598032">
    <property type="component" value="Unassembled WGS sequence"/>
</dbReference>
<dbReference type="EMBL" id="CAJHCP010000009">
    <property type="protein sequence ID" value="CAD6547201.1"/>
    <property type="molecule type" value="Genomic_DNA"/>
</dbReference>
<accession>A0ABM8NWR8</accession>
<evidence type="ECO:0008006" key="3">
    <source>
        <dbReference type="Google" id="ProtNLM"/>
    </source>
</evidence>
<gene>
    <name evidence="1" type="ORF">LMG28140_04437</name>
</gene>
<dbReference type="PANTHER" id="PTHR35370:SF1">
    <property type="entry name" value="TYPE VI SECRETION SYSTEM COMPONENT TSSF1"/>
    <property type="match status" value="1"/>
</dbReference>
<dbReference type="PANTHER" id="PTHR35370">
    <property type="entry name" value="CYTOPLASMIC PROTEIN-RELATED-RELATED"/>
    <property type="match status" value="1"/>
</dbReference>
<evidence type="ECO:0000313" key="1">
    <source>
        <dbReference type="EMBL" id="CAD6547201.1"/>
    </source>
</evidence>
<protein>
    <recommendedName>
        <fullName evidence="3">Type VI secretion system baseplate subunit TssF</fullName>
    </recommendedName>
</protein>
<organism evidence="1 2">
    <name type="scientific">Paraburkholderia metrosideri</name>
    <dbReference type="NCBI Taxonomy" id="580937"/>
    <lineage>
        <taxon>Bacteria</taxon>
        <taxon>Pseudomonadati</taxon>
        <taxon>Pseudomonadota</taxon>
        <taxon>Betaproteobacteria</taxon>
        <taxon>Burkholderiales</taxon>
        <taxon>Burkholderiaceae</taxon>
        <taxon>Paraburkholderia</taxon>
    </lineage>
</organism>
<dbReference type="Pfam" id="PF05947">
    <property type="entry name" value="T6SS_TssF"/>
    <property type="match status" value="1"/>
</dbReference>
<name>A0ABM8NWR8_9BURK</name>
<evidence type="ECO:0000313" key="2">
    <source>
        <dbReference type="Proteomes" id="UP000598032"/>
    </source>
</evidence>
<dbReference type="RefSeq" id="WP_201644393.1">
    <property type="nucleotide sequence ID" value="NZ_CAJHCP010000009.1"/>
</dbReference>
<proteinExistence type="predicted"/>
<reference evidence="1 2" key="1">
    <citation type="submission" date="2020-10" db="EMBL/GenBank/DDBJ databases">
        <authorList>
            <person name="Peeters C."/>
        </authorList>
    </citation>
    <scope>NUCLEOTIDE SEQUENCE [LARGE SCALE GENOMIC DNA]</scope>
    <source>
        <strain evidence="1 2">LMG 28140</strain>
    </source>
</reference>
<sequence length="633" mass="70197">MDPQLLDYYSQELLYMRGLAAEFARAHPKIARRLGMQAGEIEDAYVSRLVESASLVNARMQRKLADEFPQLFQPLLACAYPDYLSPTPAIGVARFYPGGKAGDLTEGYLVTRGTAADSNLSEGEKTACQFRTSQDVTLYPLTVSAGRLSGVPPDIHGLDRHVPPHRRVRGSLRLRLRTTEDIPFSRLQGLDRLPLYLAGDEKIASHLHELIHTTAIASVVGEPGRFGESGYDFHVVTSNAVIQEGLGADESVLPLVSKQFLGHNQVHEYFACPSRFYFFTLTGLQAGLKRIDGCEAEIVVLLDKPTAELADHVNAFTFAPFCTPVVNLFPMRTDSVKIAPDAHEILLTPVEKFPLNYEVYTVDAALGQVNEESEPLTFHPLDTAFVNDEGAEGRYFTLRREQHQSLVKSRQYTTHRPYVATSTFLSLTGPDREPYDGGDGEAIRFLSLEVWLTNRELPSLLRCDGVRDLRLRQSAPITSIGFVRAPAPSRPPLAQDLNAWHLLAQLDLDLSVFDDEIDEPHPGEGLRMILQLYSDNGTRALRRQVDSLVGARLTPVNRIVAGQQPPMARVMECDLTFDESGFDGVSPYALGLVLERYLARHGSTLSFTSTVLRSTQRGRIAAWPPRSGTRSVI</sequence>
<comment type="caution">
    <text evidence="1">The sequence shown here is derived from an EMBL/GenBank/DDBJ whole genome shotgun (WGS) entry which is preliminary data.</text>
</comment>
<dbReference type="PIRSF" id="PIRSF028304">
    <property type="entry name" value="UCP028304"/>
    <property type="match status" value="1"/>
</dbReference>
<dbReference type="InterPro" id="IPR010272">
    <property type="entry name" value="T6SS_TssF"/>
</dbReference>
<dbReference type="NCBIfam" id="TIGR03359">
    <property type="entry name" value="VI_chp_6"/>
    <property type="match status" value="1"/>
</dbReference>